<dbReference type="InterPro" id="IPR006710">
    <property type="entry name" value="Glyco_hydro_43"/>
</dbReference>
<sequence>MKKIWMITLWMACACGLSATEKPVMSRAEIEAGLKSHDRALYIKGGWIRDPYIILGPDDYFYLTGTTGNPNDPLEVADVYNTGLGKQSLVGYHMRLWRSRDLISWEDLGEPFNLLDGYWAKQQPEAFTGDRSRWHLWAPEVHYLNGKWHILHTTGGPIRHGSNLAVTQGDKIEGPFSFPLGELSKGLHDPSLFRDDDGTVYLLWRNTYIVPLNDEMTKFTAKPMRIDPSGSRMGPDGKAISVIGHEGATMHKIGDKYVHFGTAWSTDRRRKGSYNLYYCTADKISGPYGPRRFVGRFLGHGTPFQTRDGKWWCTAFFNANVPPLSREGIETRDLSKTAQTINPQGTTIVPLEVKIQSDGDIYIRARDPAYATPGPDEAQKNFEVMKEIL</sequence>
<evidence type="ECO:0000256" key="1">
    <source>
        <dbReference type="ARBA" id="ARBA00009865"/>
    </source>
</evidence>
<reference evidence="7 8" key="1">
    <citation type="submission" date="2019-04" db="EMBL/GenBank/DDBJ databases">
        <authorList>
            <person name="Van Vliet M D."/>
        </authorList>
    </citation>
    <scope>NUCLEOTIDE SEQUENCE [LARGE SCALE GENOMIC DNA]</scope>
    <source>
        <strain evidence="7 8">F1</strain>
    </source>
</reference>
<keyword evidence="8" id="KW-1185">Reference proteome</keyword>
<dbReference type="Pfam" id="PF04616">
    <property type="entry name" value="Glyco_hydro_43"/>
    <property type="match status" value="1"/>
</dbReference>
<dbReference type="InterPro" id="IPR051795">
    <property type="entry name" value="Glycosyl_Hydrlase_43"/>
</dbReference>
<keyword evidence="3 5" id="KW-0326">Glycosidase</keyword>
<dbReference type="CDD" id="cd08986">
    <property type="entry name" value="GH43-like"/>
    <property type="match status" value="1"/>
</dbReference>
<dbReference type="PANTHER" id="PTHR42812:SF14">
    <property type="entry name" value="SECRETED PROTEIN"/>
    <property type="match status" value="1"/>
</dbReference>
<feature type="site" description="Important for catalytic activity, responsible for pKa modulation of the active site Glu and correct orientation of both the proton donor and substrate" evidence="4">
    <location>
        <position position="189"/>
    </location>
</feature>
<evidence type="ECO:0000313" key="8">
    <source>
        <dbReference type="Proteomes" id="UP000366872"/>
    </source>
</evidence>
<dbReference type="PANTHER" id="PTHR42812">
    <property type="entry name" value="BETA-XYLOSIDASE"/>
    <property type="match status" value="1"/>
</dbReference>
<protein>
    <recommendedName>
        <fullName evidence="9">Beta-xylosidase</fullName>
    </recommendedName>
</protein>
<dbReference type="GO" id="GO:0005975">
    <property type="term" value="P:carbohydrate metabolic process"/>
    <property type="evidence" value="ECO:0007669"/>
    <property type="project" value="InterPro"/>
</dbReference>
<evidence type="ECO:0000313" key="7">
    <source>
        <dbReference type="EMBL" id="VGO13616.1"/>
    </source>
</evidence>
<dbReference type="GO" id="GO:0004553">
    <property type="term" value="F:hydrolase activity, hydrolyzing O-glycosyl compounds"/>
    <property type="evidence" value="ECO:0007669"/>
    <property type="project" value="InterPro"/>
</dbReference>
<accession>A0A6C2U2K9</accession>
<gene>
    <name evidence="7" type="ORF">PDESU_02173</name>
</gene>
<dbReference type="EMBL" id="CAAHFG010000001">
    <property type="protein sequence ID" value="VGO13616.1"/>
    <property type="molecule type" value="Genomic_DNA"/>
</dbReference>
<feature type="signal peptide" evidence="6">
    <location>
        <begin position="1"/>
        <end position="19"/>
    </location>
</feature>
<proteinExistence type="inferred from homology"/>
<dbReference type="RefSeq" id="WP_222847146.1">
    <property type="nucleotide sequence ID" value="NZ_CAAHFG010000001.1"/>
</dbReference>
<dbReference type="AlphaFoldDB" id="A0A6C2U2K9"/>
<organism evidence="7 8">
    <name type="scientific">Pontiella desulfatans</name>
    <dbReference type="NCBI Taxonomy" id="2750659"/>
    <lineage>
        <taxon>Bacteria</taxon>
        <taxon>Pseudomonadati</taxon>
        <taxon>Kiritimatiellota</taxon>
        <taxon>Kiritimatiellia</taxon>
        <taxon>Kiritimatiellales</taxon>
        <taxon>Pontiellaceae</taxon>
        <taxon>Pontiella</taxon>
    </lineage>
</organism>
<evidence type="ECO:0000256" key="3">
    <source>
        <dbReference type="ARBA" id="ARBA00023295"/>
    </source>
</evidence>
<dbReference type="SUPFAM" id="SSF75005">
    <property type="entry name" value="Arabinanase/levansucrase/invertase"/>
    <property type="match status" value="1"/>
</dbReference>
<evidence type="ECO:0000256" key="5">
    <source>
        <dbReference type="RuleBase" id="RU361187"/>
    </source>
</evidence>
<dbReference type="Proteomes" id="UP000366872">
    <property type="component" value="Unassembled WGS sequence"/>
</dbReference>
<dbReference type="Gene3D" id="2.115.10.20">
    <property type="entry name" value="Glycosyl hydrolase domain, family 43"/>
    <property type="match status" value="1"/>
</dbReference>
<keyword evidence="2 5" id="KW-0378">Hydrolase</keyword>
<feature type="chain" id="PRO_5025644114" description="Beta-xylosidase" evidence="6">
    <location>
        <begin position="20"/>
        <end position="389"/>
    </location>
</feature>
<name>A0A6C2U2K9_PONDE</name>
<evidence type="ECO:0000256" key="2">
    <source>
        <dbReference type="ARBA" id="ARBA00022801"/>
    </source>
</evidence>
<dbReference type="PROSITE" id="PS51257">
    <property type="entry name" value="PROKAR_LIPOPROTEIN"/>
    <property type="match status" value="1"/>
</dbReference>
<comment type="similarity">
    <text evidence="1 5">Belongs to the glycosyl hydrolase 43 family.</text>
</comment>
<keyword evidence="6" id="KW-0732">Signal</keyword>
<evidence type="ECO:0000256" key="4">
    <source>
        <dbReference type="PIRSR" id="PIRSR606710-2"/>
    </source>
</evidence>
<evidence type="ECO:0000256" key="6">
    <source>
        <dbReference type="SAM" id="SignalP"/>
    </source>
</evidence>
<evidence type="ECO:0008006" key="9">
    <source>
        <dbReference type="Google" id="ProtNLM"/>
    </source>
</evidence>
<dbReference type="InterPro" id="IPR023296">
    <property type="entry name" value="Glyco_hydro_beta-prop_sf"/>
</dbReference>